<reference evidence="3" key="1">
    <citation type="journal article" date="2015" name="Nat. Genet.">
        <title>The genome and transcriptome of the zoonotic hookworm Ancylostoma ceylanicum identify infection-specific gene families.</title>
        <authorList>
            <person name="Schwarz E.M."/>
            <person name="Hu Y."/>
            <person name="Antoshechkin I."/>
            <person name="Miller M.M."/>
            <person name="Sternberg P.W."/>
            <person name="Aroian R.V."/>
        </authorList>
    </citation>
    <scope>NUCLEOTIDE SEQUENCE</scope>
    <source>
        <strain evidence="3">HY135</strain>
    </source>
</reference>
<gene>
    <name evidence="2" type="primary">Acey_s0024.g1077</name>
    <name evidence="2" type="ORF">Y032_0024g1077</name>
</gene>
<dbReference type="Gene3D" id="3.30.160.60">
    <property type="entry name" value="Classic Zinc Finger"/>
    <property type="match status" value="1"/>
</dbReference>
<dbReference type="AlphaFoldDB" id="A0A016UW42"/>
<dbReference type="OrthoDB" id="5904767at2759"/>
<evidence type="ECO:0008006" key="4">
    <source>
        <dbReference type="Google" id="ProtNLM"/>
    </source>
</evidence>
<evidence type="ECO:0000256" key="1">
    <source>
        <dbReference type="SAM" id="MobiDB-lite"/>
    </source>
</evidence>
<evidence type="ECO:0000313" key="2">
    <source>
        <dbReference type="EMBL" id="EYC19425.1"/>
    </source>
</evidence>
<sequence length="264" mass="29861">MVIPSRTSTPMSSFISNTQSTDPMADDDTDENDLSIDNPSEMHNYTVMEEDGEVSGQARDVPEQDPLGIQHLHNELNTLKKMNVLKTKIQCAVCDEKCEIRSQAEEFVSHVNRRHARIHIYGCAHCNFTAASRSPMTNHLRKHKLVVEGSAQQFLKHVVQIPQTKTRALIEISTSFIFVAVNLRHSWGLTASAFEQISLTFHQFFSDFTRKIHINLQGISEIYSNLREFRPKTKRNLLKSTRRSLDVRGSVLGGIEDSNTVVGP</sequence>
<comment type="caution">
    <text evidence="2">The sequence shown here is derived from an EMBL/GenBank/DDBJ whole genome shotgun (WGS) entry which is preliminary data.</text>
</comment>
<feature type="compositionally biased region" description="Acidic residues" evidence="1">
    <location>
        <begin position="24"/>
        <end position="34"/>
    </location>
</feature>
<accession>A0A016UW42</accession>
<organism evidence="2 3">
    <name type="scientific">Ancylostoma ceylanicum</name>
    <dbReference type="NCBI Taxonomy" id="53326"/>
    <lineage>
        <taxon>Eukaryota</taxon>
        <taxon>Metazoa</taxon>
        <taxon>Ecdysozoa</taxon>
        <taxon>Nematoda</taxon>
        <taxon>Chromadorea</taxon>
        <taxon>Rhabditida</taxon>
        <taxon>Rhabditina</taxon>
        <taxon>Rhabditomorpha</taxon>
        <taxon>Strongyloidea</taxon>
        <taxon>Ancylostomatidae</taxon>
        <taxon>Ancylostomatinae</taxon>
        <taxon>Ancylostoma</taxon>
    </lineage>
</organism>
<proteinExistence type="predicted"/>
<keyword evidence="3" id="KW-1185">Reference proteome</keyword>
<dbReference type="Proteomes" id="UP000024635">
    <property type="component" value="Unassembled WGS sequence"/>
</dbReference>
<protein>
    <recommendedName>
        <fullName evidence="4">C2H2-type domain-containing protein</fullName>
    </recommendedName>
</protein>
<dbReference type="EMBL" id="JARK01001360">
    <property type="protein sequence ID" value="EYC19425.1"/>
    <property type="molecule type" value="Genomic_DNA"/>
</dbReference>
<evidence type="ECO:0000313" key="3">
    <source>
        <dbReference type="Proteomes" id="UP000024635"/>
    </source>
</evidence>
<feature type="region of interest" description="Disordered" evidence="1">
    <location>
        <begin position="1"/>
        <end position="40"/>
    </location>
</feature>
<name>A0A016UW42_9BILA</name>
<feature type="compositionally biased region" description="Polar residues" evidence="1">
    <location>
        <begin position="1"/>
        <end position="22"/>
    </location>
</feature>